<dbReference type="GO" id="GO:0006508">
    <property type="term" value="P:proteolysis"/>
    <property type="evidence" value="ECO:0007669"/>
    <property type="project" value="UniProtKB-KW"/>
</dbReference>
<evidence type="ECO:0000256" key="2">
    <source>
        <dbReference type="ARBA" id="ARBA00022670"/>
    </source>
</evidence>
<protein>
    <recommendedName>
        <fullName evidence="8">Peptidase S8/S53 domain-containing protein</fullName>
    </recommendedName>
</protein>
<dbReference type="OrthoDB" id="9813435at2"/>
<dbReference type="Pfam" id="PF00082">
    <property type="entry name" value="Peptidase_S8"/>
    <property type="match status" value="2"/>
</dbReference>
<dbReference type="InterPro" id="IPR023828">
    <property type="entry name" value="Peptidase_S8_Ser-AS"/>
</dbReference>
<dbReference type="PANTHER" id="PTHR43806:SF11">
    <property type="entry name" value="CEREVISIN-RELATED"/>
    <property type="match status" value="1"/>
</dbReference>
<evidence type="ECO:0000256" key="6">
    <source>
        <dbReference type="PROSITE-ProRule" id="PRU01240"/>
    </source>
</evidence>
<feature type="active site" description="Charge relay system" evidence="5 6">
    <location>
        <position position="230"/>
    </location>
</feature>
<organism evidence="9 10">
    <name type="scientific">Knoellia locipacati</name>
    <dbReference type="NCBI Taxonomy" id="882824"/>
    <lineage>
        <taxon>Bacteria</taxon>
        <taxon>Bacillati</taxon>
        <taxon>Actinomycetota</taxon>
        <taxon>Actinomycetes</taxon>
        <taxon>Micrococcales</taxon>
        <taxon>Intrasporangiaceae</taxon>
        <taxon>Knoellia</taxon>
    </lineage>
</organism>
<evidence type="ECO:0000256" key="4">
    <source>
        <dbReference type="ARBA" id="ARBA00022825"/>
    </source>
</evidence>
<feature type="compositionally biased region" description="Low complexity" evidence="7">
    <location>
        <begin position="65"/>
        <end position="75"/>
    </location>
</feature>
<feature type="domain" description="Peptidase S8/S53" evidence="8">
    <location>
        <begin position="607"/>
        <end position="726"/>
    </location>
</feature>
<dbReference type="InterPro" id="IPR015500">
    <property type="entry name" value="Peptidase_S8_subtilisin-rel"/>
</dbReference>
<dbReference type="GO" id="GO:0004252">
    <property type="term" value="F:serine-type endopeptidase activity"/>
    <property type="evidence" value="ECO:0007669"/>
    <property type="project" value="UniProtKB-UniRule"/>
</dbReference>
<keyword evidence="4 6" id="KW-0720">Serine protease</keyword>
<proteinExistence type="inferred from homology"/>
<feature type="active site" description="Charge relay system" evidence="5 6">
    <location>
        <position position="676"/>
    </location>
</feature>
<dbReference type="InterPro" id="IPR050131">
    <property type="entry name" value="Peptidase_S8_subtilisin-like"/>
</dbReference>
<dbReference type="PROSITE" id="PS00138">
    <property type="entry name" value="SUBTILASE_SER"/>
    <property type="match status" value="1"/>
</dbReference>
<gene>
    <name evidence="9" type="ORF">KLO01_12680</name>
</gene>
<comment type="caution">
    <text evidence="9">The sequence shown here is derived from an EMBL/GenBank/DDBJ whole genome shotgun (WGS) entry which is preliminary data.</text>
</comment>
<dbReference type="RefSeq" id="WP_147063310.1">
    <property type="nucleotide sequence ID" value="NZ_BAABDN010000001.1"/>
</dbReference>
<dbReference type="AlphaFoldDB" id="A0A512SZ38"/>
<dbReference type="PROSITE" id="PS51892">
    <property type="entry name" value="SUBTILASE"/>
    <property type="match status" value="1"/>
</dbReference>
<dbReference type="Gene3D" id="3.40.50.200">
    <property type="entry name" value="Peptidase S8/S53 domain"/>
    <property type="match status" value="1"/>
</dbReference>
<dbReference type="Gene3D" id="2.60.120.1290">
    <property type="match status" value="1"/>
</dbReference>
<dbReference type="PRINTS" id="PR00723">
    <property type="entry name" value="SUBTILISIN"/>
</dbReference>
<dbReference type="InterPro" id="IPR000209">
    <property type="entry name" value="Peptidase_S8/S53_dom"/>
</dbReference>
<dbReference type="PROSITE" id="PS00137">
    <property type="entry name" value="SUBTILASE_HIS"/>
    <property type="match status" value="1"/>
</dbReference>
<evidence type="ECO:0000256" key="3">
    <source>
        <dbReference type="ARBA" id="ARBA00022801"/>
    </source>
</evidence>
<dbReference type="Proteomes" id="UP000321793">
    <property type="component" value="Unassembled WGS sequence"/>
</dbReference>
<evidence type="ECO:0000256" key="5">
    <source>
        <dbReference type="PIRSR" id="PIRSR615500-1"/>
    </source>
</evidence>
<sequence>MKPAEVRALNPRLSPKLDVFLGGSDEVNAGRAEQCPSVAMSAVASPSGGSGSWVATGAVTRGDPADAADAADAVASPGNVSLATQPAKASGPDRDEPARSIRILPAAKVARLAASLPQDVTPTQVGFSLFVQIDRDLDPVAHAEAVAAVQGCATRVRWKLDMASVEVPAGQVARLLQIPGVSYVEPGQSLRGPEPAVGAQTQAPDRAARRVASERRRHKDGSDVLVGIIDVGGFDFAHPDFLDGDTTRWAAIWDQGGVTRPPPASSRRDDREALSYGSEILATHMNAAIAASAKRSMAATALEPQSQMAVASHGTHVASIAAGNRGVARRALIAGVLVALRPEDKEAASSFYDSTRIADAVDYLIDLAARLGEERHPDKSPLPVSINISLGTNGHAHDTSSSMARWIDNALATRGRCVSVAAGNAGQVEPRWPDDRDYVKGRIHAGGSLPATSLRHELEWVVGGEEILDVSENELEIWYGPQDRFDVEVKPPGMPWLPKVAQGSKIRNQILENGTVLSIYNEAYHPANGLNRISVLLSPFFGEVAADGSRSLGPIASGSWRVRLTGVVVRDGRFDAWIERDDPVRLPGTGNQWRYPSSFGPGSYTDDRMISSLACADRILSVANADLGHSAAHVTSSRGPTRDGRSKPDIAADGTEVVAARGFDARFPWIEMTGTSMASPYVCGVAALMLGVSPTLTSAQIQGIMRSTSSPLPGQTFGWRNDTGFGVIDAESCLTRTREFADMHLAMLKDERRKAAR</sequence>
<evidence type="ECO:0000313" key="9">
    <source>
        <dbReference type="EMBL" id="GEQ13221.1"/>
    </source>
</evidence>
<evidence type="ECO:0000256" key="1">
    <source>
        <dbReference type="ARBA" id="ARBA00011073"/>
    </source>
</evidence>
<reference evidence="9 10" key="1">
    <citation type="submission" date="2019-07" db="EMBL/GenBank/DDBJ databases">
        <title>Whole genome shotgun sequence of Knoellia locipacati NBRC 109775.</title>
        <authorList>
            <person name="Hosoyama A."/>
            <person name="Uohara A."/>
            <person name="Ohji S."/>
            <person name="Ichikawa N."/>
        </authorList>
    </citation>
    <scope>NUCLEOTIDE SEQUENCE [LARGE SCALE GENOMIC DNA]</scope>
    <source>
        <strain evidence="9 10">NBRC 109775</strain>
    </source>
</reference>
<accession>A0A512SZ38</accession>
<comment type="similarity">
    <text evidence="1 6">Belongs to the peptidase S8 family.</text>
</comment>
<feature type="active site" description="Charge relay system" evidence="5 6">
    <location>
        <position position="313"/>
    </location>
</feature>
<evidence type="ECO:0000313" key="10">
    <source>
        <dbReference type="Proteomes" id="UP000321793"/>
    </source>
</evidence>
<dbReference type="InterPro" id="IPR022398">
    <property type="entry name" value="Peptidase_S8_His-AS"/>
</dbReference>
<keyword evidence="3 6" id="KW-0378">Hydrolase</keyword>
<dbReference type="PANTHER" id="PTHR43806">
    <property type="entry name" value="PEPTIDASE S8"/>
    <property type="match status" value="1"/>
</dbReference>
<feature type="region of interest" description="Disordered" evidence="7">
    <location>
        <begin position="64"/>
        <end position="97"/>
    </location>
</feature>
<keyword evidence="2 6" id="KW-0645">Protease</keyword>
<dbReference type="InterPro" id="IPR036852">
    <property type="entry name" value="Peptidase_S8/S53_dom_sf"/>
</dbReference>
<feature type="domain" description="Peptidase S8/S53" evidence="8">
    <location>
        <begin position="221"/>
        <end position="426"/>
    </location>
</feature>
<name>A0A512SZ38_9MICO</name>
<evidence type="ECO:0000259" key="8">
    <source>
        <dbReference type="Pfam" id="PF00082"/>
    </source>
</evidence>
<keyword evidence="10" id="KW-1185">Reference proteome</keyword>
<dbReference type="EMBL" id="BKBA01000004">
    <property type="protein sequence ID" value="GEQ13221.1"/>
    <property type="molecule type" value="Genomic_DNA"/>
</dbReference>
<dbReference type="SUPFAM" id="SSF52743">
    <property type="entry name" value="Subtilisin-like"/>
    <property type="match status" value="1"/>
</dbReference>
<evidence type="ECO:0000256" key="7">
    <source>
        <dbReference type="SAM" id="MobiDB-lite"/>
    </source>
</evidence>